<evidence type="ECO:0000259" key="6">
    <source>
        <dbReference type="Pfam" id="PF13656"/>
    </source>
</evidence>
<dbReference type="GO" id="GO:0003677">
    <property type="term" value="F:DNA binding"/>
    <property type="evidence" value="ECO:0007669"/>
    <property type="project" value="EnsemblFungi"/>
</dbReference>
<keyword evidence="3" id="KW-0804">Transcription</keyword>
<feature type="domain" description="DNA-directed RNA polymerase RBP11-like dimerisation" evidence="6">
    <location>
        <begin position="31"/>
        <end position="104"/>
    </location>
</feature>
<dbReference type="InterPro" id="IPR009025">
    <property type="entry name" value="RBP11-like_dimer"/>
</dbReference>
<dbReference type="FunCoup" id="A0A1D2V9C0">
    <property type="interactions" value="545"/>
</dbReference>
<dbReference type="Gene3D" id="3.30.1360.10">
    <property type="entry name" value="RNA polymerase, RBP11-like subunit"/>
    <property type="match status" value="1"/>
</dbReference>
<dbReference type="GO" id="GO:0046983">
    <property type="term" value="F:protein dimerization activity"/>
    <property type="evidence" value="ECO:0007669"/>
    <property type="project" value="InterPro"/>
</dbReference>
<gene>
    <name evidence="7" type="ORF">ASCRUDRAFT_93186</name>
</gene>
<dbReference type="Proteomes" id="UP000095038">
    <property type="component" value="Unassembled WGS sequence"/>
</dbReference>
<dbReference type="CDD" id="cd06926">
    <property type="entry name" value="RNAP_II_RPB11"/>
    <property type="match status" value="1"/>
</dbReference>
<dbReference type="STRING" id="1344418.A0A1D2V9C0"/>
<protein>
    <submittedName>
        <fullName evidence="7">RBP11-like subunits of RNA polymerase</fullName>
    </submittedName>
</protein>
<dbReference type="GO" id="GO:0006369">
    <property type="term" value="P:termination of RNA polymerase II transcription"/>
    <property type="evidence" value="ECO:0007669"/>
    <property type="project" value="EnsemblFungi"/>
</dbReference>
<evidence type="ECO:0000313" key="8">
    <source>
        <dbReference type="Proteomes" id="UP000095038"/>
    </source>
</evidence>
<dbReference type="Pfam" id="PF13656">
    <property type="entry name" value="RNA_pol_L_2"/>
    <property type="match status" value="1"/>
</dbReference>
<dbReference type="GO" id="GO:0005665">
    <property type="term" value="C:RNA polymerase II, core complex"/>
    <property type="evidence" value="ECO:0007669"/>
    <property type="project" value="EnsemblFungi"/>
</dbReference>
<dbReference type="PANTHER" id="PTHR13946:SF16">
    <property type="entry name" value="DNA-DIRECTED RNA POLYMERASE II SUBUNIT RPB11"/>
    <property type="match status" value="1"/>
</dbReference>
<keyword evidence="4" id="KW-0539">Nucleus</keyword>
<dbReference type="OrthoDB" id="10248581at2759"/>
<keyword evidence="8" id="KW-1185">Reference proteome</keyword>
<evidence type="ECO:0000256" key="1">
    <source>
        <dbReference type="ARBA" id="ARBA00004123"/>
    </source>
</evidence>
<dbReference type="SUPFAM" id="SSF55257">
    <property type="entry name" value="RBP11-like subunits of RNA polymerase"/>
    <property type="match status" value="1"/>
</dbReference>
<name>A0A1D2V9C0_9ASCO</name>
<dbReference type="GeneID" id="30968759"/>
<dbReference type="InParanoid" id="A0A1D2V9C0"/>
<comment type="similarity">
    <text evidence="5">Belongs to the archaeal Rpo11/eukaryotic RPB11/RPC19 RNA polymerase subunit family.</text>
</comment>
<comment type="subcellular location">
    <subcellularLocation>
        <location evidence="1">Nucleus</location>
    </subcellularLocation>
</comment>
<evidence type="ECO:0000256" key="5">
    <source>
        <dbReference type="ARBA" id="ARBA00025751"/>
    </source>
</evidence>
<dbReference type="GO" id="GO:0003899">
    <property type="term" value="F:DNA-directed RNA polymerase activity"/>
    <property type="evidence" value="ECO:0007669"/>
    <property type="project" value="EnsemblFungi"/>
</dbReference>
<dbReference type="InterPro" id="IPR036603">
    <property type="entry name" value="RBP11-like"/>
</dbReference>
<evidence type="ECO:0000313" key="7">
    <source>
        <dbReference type="EMBL" id="ODV58250.1"/>
    </source>
</evidence>
<reference evidence="8" key="1">
    <citation type="submission" date="2016-05" db="EMBL/GenBank/DDBJ databases">
        <title>Comparative genomics of biotechnologically important yeasts.</title>
        <authorList>
            <consortium name="DOE Joint Genome Institute"/>
            <person name="Riley R."/>
            <person name="Haridas S."/>
            <person name="Wolfe K.H."/>
            <person name="Lopes M.R."/>
            <person name="Hittinger C.T."/>
            <person name="Goker M."/>
            <person name="Salamov A."/>
            <person name="Wisecaver J."/>
            <person name="Long T.M."/>
            <person name="Aerts A.L."/>
            <person name="Barry K."/>
            <person name="Choi C."/>
            <person name="Clum A."/>
            <person name="Coughlan A.Y."/>
            <person name="Deshpande S."/>
            <person name="Douglass A.P."/>
            <person name="Hanson S.J."/>
            <person name="Klenk H.-P."/>
            <person name="Labutti K."/>
            <person name="Lapidus A."/>
            <person name="Lindquist E."/>
            <person name="Lipzen A."/>
            <person name="Meier-Kolthoff J.P."/>
            <person name="Ohm R.A."/>
            <person name="Otillar R.P."/>
            <person name="Pangilinan J."/>
            <person name="Peng Y."/>
            <person name="Rokas A."/>
            <person name="Rosa C.A."/>
            <person name="Scheuner C."/>
            <person name="Sibirny A.A."/>
            <person name="Slot J.C."/>
            <person name="Stielow J.B."/>
            <person name="Sun H."/>
            <person name="Kurtzman C.P."/>
            <person name="Blackwell M."/>
            <person name="Grigoriev I.V."/>
            <person name="Jeffries T.W."/>
        </authorList>
    </citation>
    <scope>NUCLEOTIDE SEQUENCE [LARGE SCALE GENOMIC DNA]</scope>
    <source>
        <strain evidence="8">DSM 1968</strain>
    </source>
</reference>
<dbReference type="AlphaFoldDB" id="A0A1D2V9C0"/>
<dbReference type="GO" id="GO:0006368">
    <property type="term" value="P:transcription elongation by RNA polymerase II"/>
    <property type="evidence" value="ECO:0007669"/>
    <property type="project" value="EnsemblFungi"/>
</dbReference>
<dbReference type="GO" id="GO:0003968">
    <property type="term" value="F:RNA-directed RNA polymerase activity"/>
    <property type="evidence" value="ECO:0007669"/>
    <property type="project" value="EnsemblFungi"/>
</dbReference>
<dbReference type="HAMAP" id="MF_00261">
    <property type="entry name" value="RNApol_arch_Rpo11"/>
    <property type="match status" value="1"/>
</dbReference>
<organism evidence="7 8">
    <name type="scientific">Ascoidea rubescens DSM 1968</name>
    <dbReference type="NCBI Taxonomy" id="1344418"/>
    <lineage>
        <taxon>Eukaryota</taxon>
        <taxon>Fungi</taxon>
        <taxon>Dikarya</taxon>
        <taxon>Ascomycota</taxon>
        <taxon>Saccharomycotina</taxon>
        <taxon>Saccharomycetes</taxon>
        <taxon>Ascoideaceae</taxon>
        <taxon>Ascoidea</taxon>
    </lineage>
</organism>
<sequence length="129" mass="14848">MNAPDRYELFILPDGVPKLKIDPDPKTPNTIIVTFEREDHTLGNLLTQQLLKNKEVLFAAYKIEHPLFPVFKMRIQTKSENYKPQAALKQACNSIIVTLGNLKEKFEEEWRIKELTTLTPIIPLISTTT</sequence>
<proteinExistence type="inferred from homology"/>
<dbReference type="GO" id="GO:0006367">
    <property type="term" value="P:transcription initiation at RNA polymerase II promoter"/>
    <property type="evidence" value="ECO:0007669"/>
    <property type="project" value="EnsemblFungi"/>
</dbReference>
<dbReference type="PANTHER" id="PTHR13946">
    <property type="entry name" value="DNA-DIRECTED RNA POLYMERASE I,II,III"/>
    <property type="match status" value="1"/>
</dbReference>
<dbReference type="InterPro" id="IPR008193">
    <property type="entry name" value="RNA_pol_Rpb11_13-16kDa_CS"/>
</dbReference>
<dbReference type="RefSeq" id="XP_020044557.1">
    <property type="nucleotide sequence ID" value="XM_020195123.1"/>
</dbReference>
<dbReference type="EMBL" id="KV454493">
    <property type="protein sequence ID" value="ODV58250.1"/>
    <property type="molecule type" value="Genomic_DNA"/>
</dbReference>
<dbReference type="PROSITE" id="PS01154">
    <property type="entry name" value="RNA_POL_L_13KD"/>
    <property type="match status" value="1"/>
</dbReference>
<keyword evidence="2" id="KW-0240">DNA-directed RNA polymerase</keyword>
<accession>A0A1D2V9C0</accession>
<evidence type="ECO:0000256" key="3">
    <source>
        <dbReference type="ARBA" id="ARBA00023163"/>
    </source>
</evidence>
<evidence type="ECO:0000256" key="2">
    <source>
        <dbReference type="ARBA" id="ARBA00022478"/>
    </source>
</evidence>
<evidence type="ECO:0000256" key="4">
    <source>
        <dbReference type="ARBA" id="ARBA00023242"/>
    </source>
</evidence>
<dbReference type="InterPro" id="IPR037685">
    <property type="entry name" value="RBP11"/>
</dbReference>
<dbReference type="InterPro" id="IPR022905">
    <property type="entry name" value="Rpo11-like"/>
</dbReference>